<accession>A0A397FY61</accession>
<keyword evidence="2" id="KW-0560">Oxidoreductase</keyword>
<dbReference type="InterPro" id="IPR036291">
    <property type="entry name" value="NAD(P)-bd_dom_sf"/>
</dbReference>
<dbReference type="SUPFAM" id="SSF51735">
    <property type="entry name" value="NAD(P)-binding Rossmann-fold domains"/>
    <property type="match status" value="1"/>
</dbReference>
<dbReference type="AlphaFoldDB" id="A0A397FY61"/>
<evidence type="ECO:0000256" key="2">
    <source>
        <dbReference type="ARBA" id="ARBA00023002"/>
    </source>
</evidence>
<dbReference type="EMBL" id="NKHU02000397">
    <property type="protein sequence ID" value="RHZ43605.1"/>
    <property type="molecule type" value="Genomic_DNA"/>
</dbReference>
<protein>
    <submittedName>
        <fullName evidence="3">Uncharacterized protein</fullName>
    </submittedName>
</protein>
<dbReference type="GeneID" id="38124302"/>
<reference evidence="3" key="1">
    <citation type="submission" date="2018-08" db="EMBL/GenBank/DDBJ databases">
        <title>Draft genome sequence of azole-resistant Aspergillus thermomutatus (Neosartorya pseudofischeri) strain HMR AF 39, isolated from a human nasal aspirate.</title>
        <authorList>
            <person name="Parent-Michaud M."/>
            <person name="Dufresne P.J."/>
            <person name="Fournier E."/>
            <person name="Martineau C."/>
            <person name="Moreira S."/>
            <person name="Perkins V."/>
            <person name="De Repentigny L."/>
            <person name="Dufresne S.F."/>
        </authorList>
    </citation>
    <scope>NUCLEOTIDE SEQUENCE [LARGE SCALE GENOMIC DNA]</scope>
    <source>
        <strain evidence="3">HMR AF 39</strain>
    </source>
</reference>
<dbReference type="GO" id="GO:0050664">
    <property type="term" value="F:oxidoreductase activity, acting on NAD(P)H, oxygen as acceptor"/>
    <property type="evidence" value="ECO:0007669"/>
    <property type="project" value="TreeGrafter"/>
</dbReference>
<gene>
    <name evidence="3" type="ORF">CDV56_102328</name>
</gene>
<dbReference type="PRINTS" id="PR00081">
    <property type="entry name" value="GDHRDH"/>
</dbReference>
<dbReference type="RefSeq" id="XP_026609886.1">
    <property type="nucleotide sequence ID" value="XM_026755947.1"/>
</dbReference>
<proteinExistence type="inferred from homology"/>
<evidence type="ECO:0000313" key="4">
    <source>
        <dbReference type="Proteomes" id="UP000215305"/>
    </source>
</evidence>
<dbReference type="InterPro" id="IPR002347">
    <property type="entry name" value="SDR_fam"/>
</dbReference>
<dbReference type="Gene3D" id="3.40.50.720">
    <property type="entry name" value="NAD(P)-binding Rossmann-like Domain"/>
    <property type="match status" value="1"/>
</dbReference>
<sequence length="278" mass="29832">MGSLDSKTLVLITGANTGLGFEVAKVLFARPDPYHILIGCRGAISRASDAISKLKQLSPSSSSTAEPLSIDITSEESIATAFKQVEEKFGHVDILVNNAGLALDTAVTSGQLSVREGWNQTYNVNVTGTHLFTSTFAPLLLASQAPTRRLVFITSGLSSITEHAGGMSPRYALAPAGWPKPDTLWLPYRVSKAAMNMLATEWARLLRTDGVAVFNVSPGFLNTGLGDNRATGEWRDKSVMGAMDPAVGAAFCADVIEGKRDEQAWPPKVIRKDEVQPW</sequence>
<name>A0A397FY61_ASPTH</name>
<dbReference type="OrthoDB" id="1933717at2759"/>
<evidence type="ECO:0000256" key="1">
    <source>
        <dbReference type="ARBA" id="ARBA00006484"/>
    </source>
</evidence>
<organism evidence="3 4">
    <name type="scientific">Aspergillus thermomutatus</name>
    <name type="common">Neosartorya pseudofischeri</name>
    <dbReference type="NCBI Taxonomy" id="41047"/>
    <lineage>
        <taxon>Eukaryota</taxon>
        <taxon>Fungi</taxon>
        <taxon>Dikarya</taxon>
        <taxon>Ascomycota</taxon>
        <taxon>Pezizomycotina</taxon>
        <taxon>Eurotiomycetes</taxon>
        <taxon>Eurotiomycetidae</taxon>
        <taxon>Eurotiales</taxon>
        <taxon>Aspergillaceae</taxon>
        <taxon>Aspergillus</taxon>
        <taxon>Aspergillus subgen. Fumigati</taxon>
    </lineage>
</organism>
<comment type="similarity">
    <text evidence="1">Belongs to the short-chain dehydrogenases/reductases (SDR) family.</text>
</comment>
<dbReference type="Pfam" id="PF00106">
    <property type="entry name" value="adh_short"/>
    <property type="match status" value="1"/>
</dbReference>
<evidence type="ECO:0000313" key="3">
    <source>
        <dbReference type="EMBL" id="RHZ43605.1"/>
    </source>
</evidence>
<dbReference type="Proteomes" id="UP000215305">
    <property type="component" value="Unassembled WGS sequence"/>
</dbReference>
<dbReference type="PANTHER" id="PTHR43008">
    <property type="entry name" value="BENZIL REDUCTASE"/>
    <property type="match status" value="1"/>
</dbReference>
<dbReference type="VEuPathDB" id="FungiDB:CDV56_102328"/>
<dbReference type="PANTHER" id="PTHR43008:SF8">
    <property type="entry name" value="BENZIL REDUCTASE ((S)-BENZOIN FORMING) IRC24"/>
    <property type="match status" value="1"/>
</dbReference>
<keyword evidence="4" id="KW-1185">Reference proteome</keyword>
<dbReference type="GO" id="GO:0016616">
    <property type="term" value="F:oxidoreductase activity, acting on the CH-OH group of donors, NAD or NADP as acceptor"/>
    <property type="evidence" value="ECO:0007669"/>
    <property type="project" value="UniProtKB-ARBA"/>
</dbReference>
<comment type="caution">
    <text evidence="3">The sequence shown here is derived from an EMBL/GenBank/DDBJ whole genome shotgun (WGS) entry which is preliminary data.</text>
</comment>